<dbReference type="GO" id="GO:0006355">
    <property type="term" value="P:regulation of DNA-templated transcription"/>
    <property type="evidence" value="ECO:0007669"/>
    <property type="project" value="InterPro"/>
</dbReference>
<dbReference type="GeneID" id="96778302"/>
<dbReference type="Proteomes" id="UP000433181">
    <property type="component" value="Unassembled WGS sequence"/>
</dbReference>
<protein>
    <recommendedName>
        <fullName evidence="2">Transcriptional coactivator p15 (PC4) C-terminal domain-containing protein</fullName>
    </recommendedName>
</protein>
<feature type="compositionally biased region" description="Basic and acidic residues" evidence="1">
    <location>
        <begin position="90"/>
        <end position="99"/>
    </location>
</feature>
<dbReference type="EMBL" id="VUNR01000007">
    <property type="protein sequence ID" value="MSU08378.1"/>
    <property type="molecule type" value="Genomic_DNA"/>
</dbReference>
<gene>
    <name evidence="3" type="ORF">FYJ84_05185</name>
</gene>
<feature type="compositionally biased region" description="Basic residues" evidence="1">
    <location>
        <begin position="110"/>
        <end position="119"/>
    </location>
</feature>
<proteinExistence type="predicted"/>
<name>A0A6I2UA55_9FIRM</name>
<keyword evidence="4" id="KW-1185">Reference proteome</keyword>
<reference evidence="3 4" key="1">
    <citation type="submission" date="2019-08" db="EMBL/GenBank/DDBJ databases">
        <title>In-depth cultivation of the pig gut microbiome towards novel bacterial diversity and tailored functional studies.</title>
        <authorList>
            <person name="Wylensek D."/>
            <person name="Hitch T.C.A."/>
            <person name="Clavel T."/>
        </authorList>
    </citation>
    <scope>NUCLEOTIDE SEQUENCE [LARGE SCALE GENOMIC DNA]</scope>
    <source>
        <strain evidence="3 4">WCA-693-APC-5D-A</strain>
    </source>
</reference>
<feature type="region of interest" description="Disordered" evidence="1">
    <location>
        <begin position="90"/>
        <end position="132"/>
    </location>
</feature>
<organism evidence="3 4">
    <name type="scientific">Anaerovibrio slackiae</name>
    <dbReference type="NCBI Taxonomy" id="2652309"/>
    <lineage>
        <taxon>Bacteria</taxon>
        <taxon>Bacillati</taxon>
        <taxon>Bacillota</taxon>
        <taxon>Negativicutes</taxon>
        <taxon>Selenomonadales</taxon>
        <taxon>Selenomonadaceae</taxon>
        <taxon>Anaerovibrio</taxon>
    </lineage>
</organism>
<evidence type="ECO:0000313" key="3">
    <source>
        <dbReference type="EMBL" id="MSU08378.1"/>
    </source>
</evidence>
<dbReference type="RefSeq" id="WP_154406542.1">
    <property type="nucleotide sequence ID" value="NZ_VUNR01000007.1"/>
</dbReference>
<feature type="compositionally biased region" description="Low complexity" evidence="1">
    <location>
        <begin position="120"/>
        <end position="132"/>
    </location>
</feature>
<dbReference type="InterPro" id="IPR003173">
    <property type="entry name" value="PC4_C"/>
</dbReference>
<feature type="domain" description="Transcriptional coactivator p15 (PC4) C-terminal" evidence="2">
    <location>
        <begin position="28"/>
        <end position="75"/>
    </location>
</feature>
<evidence type="ECO:0000259" key="2">
    <source>
        <dbReference type="Pfam" id="PF02229"/>
    </source>
</evidence>
<evidence type="ECO:0000256" key="1">
    <source>
        <dbReference type="SAM" id="MobiDB-lite"/>
    </source>
</evidence>
<evidence type="ECO:0000313" key="4">
    <source>
        <dbReference type="Proteomes" id="UP000433181"/>
    </source>
</evidence>
<accession>A0A6I2UA55</accession>
<comment type="caution">
    <text evidence="3">The sequence shown here is derived from an EMBL/GenBank/DDBJ whole genome shotgun (WGS) entry which is preliminary data.</text>
</comment>
<sequence length="132" mass="14414">MAYVSFVAEGGPIYDIKKRLGVISKSRNGWTKEMNLVAWNDGEPRYELRSWSPDHSRMGKGISLSVAEMDSLREILGDIMENIPEVVAEQAREAQEAKATESTGATKAPKAAKKTRAAKAPRATKLPKALGV</sequence>
<dbReference type="AlphaFoldDB" id="A0A6I2UA55"/>
<dbReference type="Pfam" id="PF02229">
    <property type="entry name" value="PC4"/>
    <property type="match status" value="1"/>
</dbReference>
<dbReference type="GO" id="GO:0003677">
    <property type="term" value="F:DNA binding"/>
    <property type="evidence" value="ECO:0007669"/>
    <property type="project" value="InterPro"/>
</dbReference>
<dbReference type="Gene3D" id="2.30.31.70">
    <property type="match status" value="1"/>
</dbReference>